<keyword evidence="9" id="KW-0175">Coiled coil</keyword>
<dbReference type="GO" id="GO:0031965">
    <property type="term" value="C:nuclear membrane"/>
    <property type="evidence" value="ECO:0007669"/>
    <property type="project" value="UniProtKB-SubCell"/>
</dbReference>
<gene>
    <name evidence="18" type="ORF">AC631_00246</name>
</gene>
<keyword evidence="6" id="KW-0509">mRNA transport</keyword>
<accession>A0A0V1Q666</accession>
<keyword evidence="11" id="KW-0472">Membrane</keyword>
<dbReference type="OrthoDB" id="420884at2759"/>
<evidence type="ECO:0000256" key="15">
    <source>
        <dbReference type="ARBA" id="ARBA00075092"/>
    </source>
</evidence>
<dbReference type="AlphaFoldDB" id="A0A0V1Q666"/>
<keyword evidence="12" id="KW-0539">Nucleus</keyword>
<dbReference type="EMBL" id="LMYN01000003">
    <property type="protein sequence ID" value="KSA03976.1"/>
    <property type="molecule type" value="Genomic_DNA"/>
</dbReference>
<evidence type="ECO:0000256" key="6">
    <source>
        <dbReference type="ARBA" id="ARBA00022816"/>
    </source>
</evidence>
<dbReference type="FunFam" id="1.25.40.510:FF:000003">
    <property type="entry name" value="Nucleoporin GLE1"/>
    <property type="match status" value="1"/>
</dbReference>
<keyword evidence="7" id="KW-0653">Protein transport</keyword>
<dbReference type="Pfam" id="PF07817">
    <property type="entry name" value="GLE1"/>
    <property type="match status" value="1"/>
</dbReference>
<dbReference type="Gene3D" id="1.25.40.510">
    <property type="entry name" value="GLE1-like"/>
    <property type="match status" value="1"/>
</dbReference>
<dbReference type="GO" id="GO:0015031">
    <property type="term" value="P:protein transport"/>
    <property type="evidence" value="ECO:0007669"/>
    <property type="project" value="UniProtKB-KW"/>
</dbReference>
<dbReference type="PANTHER" id="PTHR12960:SF0">
    <property type="entry name" value="MRNA EXPORT FACTOR GLE1"/>
    <property type="match status" value="1"/>
</dbReference>
<dbReference type="RefSeq" id="XP_015470078.1">
    <property type="nucleotide sequence ID" value="XM_015609076.1"/>
</dbReference>
<dbReference type="GO" id="GO:0016973">
    <property type="term" value="P:poly(A)+ mRNA export from nucleus"/>
    <property type="evidence" value="ECO:0007669"/>
    <property type="project" value="InterPro"/>
</dbReference>
<evidence type="ECO:0000256" key="5">
    <source>
        <dbReference type="ARBA" id="ARBA00022448"/>
    </source>
</evidence>
<evidence type="ECO:0000256" key="1">
    <source>
        <dbReference type="ARBA" id="ARBA00004335"/>
    </source>
</evidence>
<evidence type="ECO:0000313" key="19">
    <source>
        <dbReference type="Proteomes" id="UP000054251"/>
    </source>
</evidence>
<feature type="region of interest" description="Disordered" evidence="17">
    <location>
        <begin position="131"/>
        <end position="186"/>
    </location>
</feature>
<keyword evidence="10" id="KW-0906">Nuclear pore complex</keyword>
<evidence type="ECO:0000256" key="13">
    <source>
        <dbReference type="ARBA" id="ARBA00026227"/>
    </source>
</evidence>
<dbReference type="GO" id="GO:0005737">
    <property type="term" value="C:cytoplasm"/>
    <property type="evidence" value="ECO:0007669"/>
    <property type="project" value="UniProtKB-ARBA"/>
</dbReference>
<evidence type="ECO:0000256" key="16">
    <source>
        <dbReference type="ARBA" id="ARBA00075681"/>
    </source>
</evidence>
<evidence type="ECO:0000256" key="4">
    <source>
        <dbReference type="ARBA" id="ARBA00011056"/>
    </source>
</evidence>
<dbReference type="GO" id="GO:0000822">
    <property type="term" value="F:inositol hexakisphosphate binding"/>
    <property type="evidence" value="ECO:0007669"/>
    <property type="project" value="TreeGrafter"/>
</dbReference>
<evidence type="ECO:0000256" key="2">
    <source>
        <dbReference type="ARBA" id="ARBA00004567"/>
    </source>
</evidence>
<keyword evidence="8" id="KW-0811">Translocation</keyword>
<keyword evidence="19" id="KW-1185">Reference proteome</keyword>
<dbReference type="PANTHER" id="PTHR12960">
    <property type="entry name" value="GLE-1-RELATED"/>
    <property type="match status" value="1"/>
</dbReference>
<comment type="subcellular location">
    <subcellularLocation>
        <location evidence="1">Nucleus membrane</location>
        <topology evidence="1">Peripheral membrane protein</topology>
        <orientation evidence="1">Cytoplasmic side</orientation>
    </subcellularLocation>
    <subcellularLocation>
        <location evidence="3">Nucleus membrane</location>
        <topology evidence="3">Peripheral membrane protein</topology>
        <orientation evidence="3">Nucleoplasmic side</orientation>
    </subcellularLocation>
    <subcellularLocation>
        <location evidence="2">Nucleus</location>
        <location evidence="2">Nuclear pore complex</location>
    </subcellularLocation>
</comment>
<dbReference type="GO" id="GO:0005543">
    <property type="term" value="F:phospholipid binding"/>
    <property type="evidence" value="ECO:0007669"/>
    <property type="project" value="TreeGrafter"/>
</dbReference>
<evidence type="ECO:0000256" key="3">
    <source>
        <dbReference type="ARBA" id="ARBA00004620"/>
    </source>
</evidence>
<sequence length="508" mass="59890">MKFGIPEDYDIEIDRTEAVKPTEYIDLKHNVDYALNNTKNIISYIEDKYNSEKEDSLPQFRCFRNMIHQYSQVLQDKLIENESKLSSVANNSFMQNKASANAAINSIIHGFDRSLKLQSSEVEQVIIQEEERKRKERERREREERERKRKEEEERKRKEEEERKKKAEEERIRKENEEKRQKEEEEEQRKQQKLLEMKQEKEKQEKIALELKAKQEKGLTNFAVVEKDFLKYANDIKDIKHNVVLALNENKELKKAIGALKRKINPKFGQLSNSFSQLNTISSEVVQFVNEAKNMNELAFNWILNFIAKAIIAQAETEVTVKPTASLPLARLGYTLLITYKEFEYYLTARFVKKCPFIIGYTCSIDSEEGRKRMGWKRNDSKWEDEIKYDERVAGICTVWAVMTRLEAQSLSEYSIAASWRYLARTLNTDPKLLTNAHFACMGNWWDACAKQFLNFYSKQAYKLLHLLSIEWTNSVADQKFPAAARLLILGEEWQQNNHIESIKEMEP</sequence>
<dbReference type="GO" id="GO:0044614">
    <property type="term" value="C:nuclear pore cytoplasmic filaments"/>
    <property type="evidence" value="ECO:0007669"/>
    <property type="project" value="TreeGrafter"/>
</dbReference>
<evidence type="ECO:0000256" key="7">
    <source>
        <dbReference type="ARBA" id="ARBA00022927"/>
    </source>
</evidence>
<dbReference type="InterPro" id="IPR038506">
    <property type="entry name" value="GLE1-like_sf"/>
</dbReference>
<evidence type="ECO:0000256" key="8">
    <source>
        <dbReference type="ARBA" id="ARBA00023010"/>
    </source>
</evidence>
<protein>
    <recommendedName>
        <fullName evidence="13">mRNA export factor GLE1</fullName>
    </recommendedName>
    <alternativeName>
        <fullName evidence="15">Nuclear pore protein GLE1</fullName>
    </alternativeName>
    <alternativeName>
        <fullName evidence="14">Nucleoporin GLE1</fullName>
    </alternativeName>
    <alternativeName>
        <fullName evidence="16">RNA export factor GLE1</fullName>
    </alternativeName>
</protein>
<reference evidence="18 19" key="1">
    <citation type="submission" date="2015-11" db="EMBL/GenBank/DDBJ databases">
        <title>The genome of Debaryomyces fabryi.</title>
        <authorList>
            <person name="Tafer H."/>
            <person name="Lopandic K."/>
        </authorList>
    </citation>
    <scope>NUCLEOTIDE SEQUENCE [LARGE SCALE GENOMIC DNA]</scope>
    <source>
        <strain evidence="18 19">CBS 789</strain>
    </source>
</reference>
<proteinExistence type="inferred from homology"/>
<comment type="caution">
    <text evidence="18">The sequence shown here is derived from an EMBL/GenBank/DDBJ whole genome shotgun (WGS) entry which is preliminary data.</text>
</comment>
<dbReference type="GO" id="GO:0031369">
    <property type="term" value="F:translation initiation factor binding"/>
    <property type="evidence" value="ECO:0007669"/>
    <property type="project" value="TreeGrafter"/>
</dbReference>
<evidence type="ECO:0000256" key="14">
    <source>
        <dbReference type="ARBA" id="ARBA00029983"/>
    </source>
</evidence>
<evidence type="ECO:0000256" key="17">
    <source>
        <dbReference type="SAM" id="MobiDB-lite"/>
    </source>
</evidence>
<evidence type="ECO:0000256" key="10">
    <source>
        <dbReference type="ARBA" id="ARBA00023132"/>
    </source>
</evidence>
<keyword evidence="5" id="KW-0813">Transport</keyword>
<dbReference type="GeneID" id="26837255"/>
<organism evidence="18 19">
    <name type="scientific">Debaryomyces fabryi</name>
    <dbReference type="NCBI Taxonomy" id="58627"/>
    <lineage>
        <taxon>Eukaryota</taxon>
        <taxon>Fungi</taxon>
        <taxon>Dikarya</taxon>
        <taxon>Ascomycota</taxon>
        <taxon>Saccharomycotina</taxon>
        <taxon>Pichiomycetes</taxon>
        <taxon>Debaryomycetaceae</taxon>
        <taxon>Debaryomyces</taxon>
    </lineage>
</organism>
<dbReference type="InterPro" id="IPR012476">
    <property type="entry name" value="GLE1"/>
</dbReference>
<name>A0A0V1Q666_9ASCO</name>
<evidence type="ECO:0000256" key="9">
    <source>
        <dbReference type="ARBA" id="ARBA00023054"/>
    </source>
</evidence>
<evidence type="ECO:0000313" key="18">
    <source>
        <dbReference type="EMBL" id="KSA03976.1"/>
    </source>
</evidence>
<evidence type="ECO:0000256" key="11">
    <source>
        <dbReference type="ARBA" id="ARBA00023136"/>
    </source>
</evidence>
<comment type="similarity">
    <text evidence="4">Belongs to the GLE1 family.</text>
</comment>
<dbReference type="Proteomes" id="UP000054251">
    <property type="component" value="Unassembled WGS sequence"/>
</dbReference>
<evidence type="ECO:0000256" key="12">
    <source>
        <dbReference type="ARBA" id="ARBA00023242"/>
    </source>
</evidence>